<evidence type="ECO:0000313" key="2">
    <source>
        <dbReference type="Proteomes" id="UP000236649"/>
    </source>
</evidence>
<sequence>MQLSFFICCTYTECSTYPRTLSLDSTLTTVSKNHTVYLVDNLATGHNETQGLPGYTGSDGSACGFKPVRRRIHGRRAVIHPVDCPDADGLKRIDIGLCPRNLDSDRFDHGFQLYGKVADDFFGSARECLVPRLVLCCRRVSCCL</sequence>
<dbReference type="EMBL" id="CP026105">
    <property type="protein sequence ID" value="AUT67053.1"/>
    <property type="molecule type" value="Genomic_DNA"/>
</dbReference>
<name>A0AAN1J5F4_9BURK</name>
<evidence type="ECO:0000313" key="1">
    <source>
        <dbReference type="EMBL" id="AUT67053.1"/>
    </source>
</evidence>
<dbReference type="KEGG" id="phs:C2L64_00875"/>
<reference evidence="1 2" key="1">
    <citation type="submission" date="2018-01" db="EMBL/GenBank/DDBJ databases">
        <title>Species boundaries and ecological features among Paraburkholderia terrae DSMZ17804T, P. hospita DSMZ17164T and P. caribensis DSMZ13236T.</title>
        <authorList>
            <person name="Pratama A.A."/>
        </authorList>
    </citation>
    <scope>NUCLEOTIDE SEQUENCE [LARGE SCALE GENOMIC DNA]</scope>
    <source>
        <strain evidence="1 2">DSM 17164</strain>
    </source>
</reference>
<gene>
    <name evidence="1" type="ORF">C2L64_00875</name>
</gene>
<protein>
    <submittedName>
        <fullName evidence="1">Uncharacterized protein</fullName>
    </submittedName>
</protein>
<organism evidence="1 2">
    <name type="scientific">Paraburkholderia hospita</name>
    <dbReference type="NCBI Taxonomy" id="169430"/>
    <lineage>
        <taxon>Bacteria</taxon>
        <taxon>Pseudomonadati</taxon>
        <taxon>Pseudomonadota</taxon>
        <taxon>Betaproteobacteria</taxon>
        <taxon>Burkholderiales</taxon>
        <taxon>Burkholderiaceae</taxon>
        <taxon>Paraburkholderia</taxon>
    </lineage>
</organism>
<accession>A0AAN1J5F4</accession>
<dbReference type="AlphaFoldDB" id="A0AAN1J5F4"/>
<dbReference type="Proteomes" id="UP000236649">
    <property type="component" value="Chromosome 1"/>
</dbReference>
<proteinExistence type="predicted"/>